<gene>
    <name evidence="9" type="primary">AUGUSTUS-3.0.2_32610</name>
    <name evidence="9" type="ORF">TcasGA2_TC032610</name>
</gene>
<feature type="domain" description="EF-hand" evidence="8">
    <location>
        <begin position="593"/>
        <end position="619"/>
    </location>
</feature>
<evidence type="ECO:0000256" key="4">
    <source>
        <dbReference type="ARBA" id="ARBA00022837"/>
    </source>
</evidence>
<dbReference type="PROSITE" id="PS00018">
    <property type="entry name" value="EF_HAND_1"/>
    <property type="match status" value="2"/>
</dbReference>
<dbReference type="FunFam" id="2.60.120.380:FF:000067">
    <property type="entry name" value="Calpain-B-like Protein"/>
    <property type="match status" value="1"/>
</dbReference>
<feature type="active site" evidence="5 6">
    <location>
        <position position="274"/>
    </location>
</feature>
<dbReference type="SMART" id="SM00230">
    <property type="entry name" value="CysPc"/>
    <property type="match status" value="1"/>
</dbReference>
<dbReference type="OrthoDB" id="424753at2759"/>
<dbReference type="PROSITE" id="PS50222">
    <property type="entry name" value="EF_HAND_2"/>
    <property type="match status" value="2"/>
</dbReference>
<dbReference type="SUPFAM" id="SSF47473">
    <property type="entry name" value="EF-hand"/>
    <property type="match status" value="1"/>
</dbReference>
<evidence type="ECO:0000313" key="9">
    <source>
        <dbReference type="EMBL" id="KYB28411.1"/>
    </source>
</evidence>
<protein>
    <submittedName>
        <fullName evidence="9">Calpain-B-like Protein</fullName>
    </submittedName>
</protein>
<dbReference type="Pfam" id="PF00648">
    <property type="entry name" value="Peptidase_C2"/>
    <property type="match status" value="1"/>
</dbReference>
<keyword evidence="10" id="KW-1185">Reference proteome</keyword>
<dbReference type="AlphaFoldDB" id="A0A139WKR8"/>
<dbReference type="InterPro" id="IPR036213">
    <property type="entry name" value="Calpain_III_sf"/>
</dbReference>
<evidence type="ECO:0000259" key="7">
    <source>
        <dbReference type="PROSITE" id="PS50203"/>
    </source>
</evidence>
<proteinExistence type="inferred from homology"/>
<dbReference type="InterPro" id="IPR022684">
    <property type="entry name" value="Calpain_cysteine_protease"/>
</dbReference>
<dbReference type="InterPro" id="IPR001300">
    <property type="entry name" value="Peptidase_C2_calpain_cat"/>
</dbReference>
<evidence type="ECO:0000256" key="1">
    <source>
        <dbReference type="ARBA" id="ARBA00007623"/>
    </source>
</evidence>
<dbReference type="InParanoid" id="A0A139WKR8"/>
<dbReference type="InterPro" id="IPR022682">
    <property type="entry name" value="Calpain_domain_III"/>
</dbReference>
<dbReference type="Pfam" id="PF01067">
    <property type="entry name" value="Calpain_III"/>
    <property type="match status" value="1"/>
</dbReference>
<name>A0A139WKR8_TRICA</name>
<dbReference type="Gene3D" id="3.90.70.10">
    <property type="entry name" value="Cysteine proteinases"/>
    <property type="match status" value="1"/>
</dbReference>
<dbReference type="InterPro" id="IPR022683">
    <property type="entry name" value="Calpain_III"/>
</dbReference>
<evidence type="ECO:0000256" key="6">
    <source>
        <dbReference type="PROSITE-ProRule" id="PRU00239"/>
    </source>
</evidence>
<feature type="domain" description="EF-hand" evidence="8">
    <location>
        <begin position="554"/>
        <end position="589"/>
    </location>
</feature>
<dbReference type="Gene3D" id="2.60.120.380">
    <property type="match status" value="1"/>
</dbReference>
<dbReference type="GO" id="GO:0005737">
    <property type="term" value="C:cytoplasm"/>
    <property type="evidence" value="ECO:0000318"/>
    <property type="project" value="GO_Central"/>
</dbReference>
<keyword evidence="2 6" id="KW-0645">Protease</keyword>
<dbReference type="SMART" id="SM00054">
    <property type="entry name" value="EFh"/>
    <property type="match status" value="2"/>
</dbReference>
<reference evidence="9 10" key="2">
    <citation type="journal article" date="2010" name="Nucleic Acids Res.">
        <title>BeetleBase in 2010: revisions to provide comprehensive genomic information for Tribolium castaneum.</title>
        <authorList>
            <person name="Kim H.S."/>
            <person name="Murphy T."/>
            <person name="Xia J."/>
            <person name="Caragea D."/>
            <person name="Park Y."/>
            <person name="Beeman R.W."/>
            <person name="Lorenzen M.D."/>
            <person name="Butcher S."/>
            <person name="Manak J.R."/>
            <person name="Brown S.J."/>
        </authorList>
    </citation>
    <scope>GENOME REANNOTATION</scope>
    <source>
        <strain evidence="9 10">Georgia GA2</strain>
    </source>
</reference>
<dbReference type="PANTHER" id="PTHR10183:SF433">
    <property type="entry name" value="CALPAIN-A-RELATED"/>
    <property type="match status" value="1"/>
</dbReference>
<feature type="active site" evidence="5 6">
    <location>
        <position position="99"/>
    </location>
</feature>
<dbReference type="PROSITE" id="PS50203">
    <property type="entry name" value="CALPAIN_CAT"/>
    <property type="match status" value="1"/>
</dbReference>
<dbReference type="STRING" id="7070.A0A139WKR8"/>
<accession>A0A139WKR8</accession>
<organism evidence="9 10">
    <name type="scientific">Tribolium castaneum</name>
    <name type="common">Red flour beetle</name>
    <dbReference type="NCBI Taxonomy" id="7070"/>
    <lineage>
        <taxon>Eukaryota</taxon>
        <taxon>Metazoa</taxon>
        <taxon>Ecdysozoa</taxon>
        <taxon>Arthropoda</taxon>
        <taxon>Hexapoda</taxon>
        <taxon>Insecta</taxon>
        <taxon>Pterygota</taxon>
        <taxon>Neoptera</taxon>
        <taxon>Endopterygota</taxon>
        <taxon>Coleoptera</taxon>
        <taxon>Polyphaga</taxon>
        <taxon>Cucujiformia</taxon>
        <taxon>Tenebrionidae</taxon>
        <taxon>Tenebrionidae incertae sedis</taxon>
        <taxon>Tribolium</taxon>
    </lineage>
</organism>
<dbReference type="KEGG" id="tca:100142515"/>
<dbReference type="InterPro" id="IPR002048">
    <property type="entry name" value="EF_hand_dom"/>
</dbReference>
<feature type="domain" description="Calpain catalytic" evidence="7">
    <location>
        <begin position="46"/>
        <end position="333"/>
    </location>
</feature>
<dbReference type="InterPro" id="IPR011992">
    <property type="entry name" value="EF-hand-dom_pair"/>
</dbReference>
<dbReference type="PANTHER" id="PTHR10183">
    <property type="entry name" value="CALPAIN"/>
    <property type="match status" value="1"/>
</dbReference>
<dbReference type="InterPro" id="IPR018247">
    <property type="entry name" value="EF_Hand_1_Ca_BS"/>
</dbReference>
<dbReference type="GO" id="GO:0004198">
    <property type="term" value="F:calcium-dependent cysteine-type endopeptidase activity"/>
    <property type="evidence" value="ECO:0000318"/>
    <property type="project" value="GO_Central"/>
</dbReference>
<evidence type="ECO:0000313" key="10">
    <source>
        <dbReference type="Proteomes" id="UP000007266"/>
    </source>
</evidence>
<evidence type="ECO:0000256" key="2">
    <source>
        <dbReference type="ARBA" id="ARBA00022670"/>
    </source>
</evidence>
<dbReference type="SUPFAM" id="SSF49758">
    <property type="entry name" value="Calpain large subunit, middle domain (domain III)"/>
    <property type="match status" value="1"/>
</dbReference>
<dbReference type="Gene3D" id="1.10.238.10">
    <property type="entry name" value="EF-hand"/>
    <property type="match status" value="1"/>
</dbReference>
<keyword evidence="3 6" id="KW-0378">Hydrolase</keyword>
<dbReference type="SUPFAM" id="SSF54001">
    <property type="entry name" value="Cysteine proteinases"/>
    <property type="match status" value="1"/>
</dbReference>
<comment type="similarity">
    <text evidence="1">Belongs to the peptidase C2 family.</text>
</comment>
<dbReference type="CDD" id="cd16182">
    <property type="entry name" value="EFh_PEF_Group_II_CAPN_like"/>
    <property type="match status" value="1"/>
</dbReference>
<dbReference type="FunFam" id="3.90.70.10:FF:000114">
    <property type="entry name" value="Calpain a"/>
    <property type="match status" value="1"/>
</dbReference>
<sequence length="683" mass="79151">MDEKPINYDSLKKVYMLGEKNTRIGPTNHLQNFKALRDDHLKNKTLFNDENFPIGCKILRENEGEVVWKRPFEISGGTARFINNEATRFDINQGRLKDCWFLSAVSNLTQNQQLFSTVVPPDQSFTENYAGIFHFRFWYYGHWVDVVVDDQLPTINDELIYAKSGDPTEFWPSLLEKAYAKLYGSYKNIESGKINEAFEDLFGGLSEVYEANAGNIHDTMQKCYEKSAFMGCYIATDDTRRRPDGLINSHVYSIIQLCSVESNNCVVNLIKLRNPWSGPAEWNGRCSDDNDFWNSIPEKTRDELWVKKDSGEFWMDAEDFQKCFTFVEICYPNPCLLPPNNAQNWNFYMFEDCWVPNLSSKRRPLDDKETYCHNPQYFTTVSAPEDKLGWIIVGLMQKRRREMGEKFLPLQLDLFNVPAEYKGKLLDKEFFANNEPMMTIKETGVRQILMSVFVPSGNYCVIPNIVQKNSYGSYLLRMYLDEYGNIEENDDEIGYSPPAISNLFKGSQSQPWLEVFKKISHNGNEIGIDGVRKALNHQFGEKRLLGLIKSKIEFSKETCKNILALWDLDHSGKLDLNEFECLMQDVYELQQKFKKYDTDDTGKLSGFDLRNILNDCGFKVNPNILTQLMFRYGDKGSMKFANLVVCIFKLKTIIVEFSRRQSQETTDHIVLNQKDLLAITLHL</sequence>
<dbReference type="GO" id="GO:0006508">
    <property type="term" value="P:proteolysis"/>
    <property type="evidence" value="ECO:0000318"/>
    <property type="project" value="GO_Central"/>
</dbReference>
<dbReference type="InterPro" id="IPR038765">
    <property type="entry name" value="Papain-like_cys_pep_sf"/>
</dbReference>
<reference evidence="9 10" key="1">
    <citation type="journal article" date="2008" name="Nature">
        <title>The genome of the model beetle and pest Tribolium castaneum.</title>
        <authorList>
            <consortium name="Tribolium Genome Sequencing Consortium"/>
            <person name="Richards S."/>
            <person name="Gibbs R.A."/>
            <person name="Weinstock G.M."/>
            <person name="Brown S.J."/>
            <person name="Denell R."/>
            <person name="Beeman R.W."/>
            <person name="Gibbs R."/>
            <person name="Beeman R.W."/>
            <person name="Brown S.J."/>
            <person name="Bucher G."/>
            <person name="Friedrich M."/>
            <person name="Grimmelikhuijzen C.J."/>
            <person name="Klingler M."/>
            <person name="Lorenzen M."/>
            <person name="Richards S."/>
            <person name="Roth S."/>
            <person name="Schroder R."/>
            <person name="Tautz D."/>
            <person name="Zdobnov E.M."/>
            <person name="Muzny D."/>
            <person name="Gibbs R.A."/>
            <person name="Weinstock G.M."/>
            <person name="Attaway T."/>
            <person name="Bell S."/>
            <person name="Buhay C.J."/>
            <person name="Chandrabose M.N."/>
            <person name="Chavez D."/>
            <person name="Clerk-Blankenburg K.P."/>
            <person name="Cree A."/>
            <person name="Dao M."/>
            <person name="Davis C."/>
            <person name="Chacko J."/>
            <person name="Dinh H."/>
            <person name="Dugan-Rocha S."/>
            <person name="Fowler G."/>
            <person name="Garner T.T."/>
            <person name="Garnes J."/>
            <person name="Gnirke A."/>
            <person name="Hawes A."/>
            <person name="Hernandez J."/>
            <person name="Hines S."/>
            <person name="Holder M."/>
            <person name="Hume J."/>
            <person name="Jhangiani S.N."/>
            <person name="Joshi V."/>
            <person name="Khan Z.M."/>
            <person name="Jackson L."/>
            <person name="Kovar C."/>
            <person name="Kowis A."/>
            <person name="Lee S."/>
            <person name="Lewis L.R."/>
            <person name="Margolis J."/>
            <person name="Morgan M."/>
            <person name="Nazareth L.V."/>
            <person name="Nguyen N."/>
            <person name="Okwuonu G."/>
            <person name="Parker D."/>
            <person name="Richards S."/>
            <person name="Ruiz S.J."/>
            <person name="Santibanez J."/>
            <person name="Savard J."/>
            <person name="Scherer S.E."/>
            <person name="Schneider B."/>
            <person name="Sodergren E."/>
            <person name="Tautz D."/>
            <person name="Vattahil S."/>
            <person name="Villasana D."/>
            <person name="White C.S."/>
            <person name="Wright R."/>
            <person name="Park Y."/>
            <person name="Beeman R.W."/>
            <person name="Lord J."/>
            <person name="Oppert B."/>
            <person name="Lorenzen M."/>
            <person name="Brown S."/>
            <person name="Wang L."/>
            <person name="Savard J."/>
            <person name="Tautz D."/>
            <person name="Richards S."/>
            <person name="Weinstock G."/>
            <person name="Gibbs R.A."/>
            <person name="Liu Y."/>
            <person name="Worley K."/>
            <person name="Weinstock G."/>
            <person name="Elsik C.G."/>
            <person name="Reese J.T."/>
            <person name="Elhaik E."/>
            <person name="Landan G."/>
            <person name="Graur D."/>
            <person name="Arensburger P."/>
            <person name="Atkinson P."/>
            <person name="Beeman R.W."/>
            <person name="Beidler J."/>
            <person name="Brown S.J."/>
            <person name="Demuth J.P."/>
            <person name="Drury D.W."/>
            <person name="Du Y.Z."/>
            <person name="Fujiwara H."/>
            <person name="Lorenzen M."/>
            <person name="Maselli V."/>
            <person name="Osanai M."/>
            <person name="Park Y."/>
            <person name="Robertson H.M."/>
            <person name="Tu Z."/>
            <person name="Wang J.J."/>
            <person name="Wang S."/>
            <person name="Richards S."/>
            <person name="Song H."/>
            <person name="Zhang L."/>
            <person name="Sodergren E."/>
            <person name="Werner D."/>
            <person name="Stanke M."/>
            <person name="Morgenstern B."/>
            <person name="Solovyev V."/>
            <person name="Kosarev P."/>
            <person name="Brown G."/>
            <person name="Chen H.C."/>
            <person name="Ermolaeva O."/>
            <person name="Hlavina W."/>
            <person name="Kapustin Y."/>
            <person name="Kiryutin B."/>
            <person name="Kitts P."/>
            <person name="Maglott D."/>
            <person name="Pruitt K."/>
            <person name="Sapojnikov V."/>
            <person name="Souvorov A."/>
            <person name="Mackey A.J."/>
            <person name="Waterhouse R.M."/>
            <person name="Wyder S."/>
            <person name="Zdobnov E.M."/>
            <person name="Zdobnov E.M."/>
            <person name="Wyder S."/>
            <person name="Kriventseva E.V."/>
            <person name="Kadowaki T."/>
            <person name="Bork P."/>
            <person name="Aranda M."/>
            <person name="Bao R."/>
            <person name="Beermann A."/>
            <person name="Berns N."/>
            <person name="Bolognesi R."/>
            <person name="Bonneton F."/>
            <person name="Bopp D."/>
            <person name="Brown S.J."/>
            <person name="Bucher G."/>
            <person name="Butts T."/>
            <person name="Chaumot A."/>
            <person name="Denell R.E."/>
            <person name="Ferrier D.E."/>
            <person name="Friedrich M."/>
            <person name="Gordon C.M."/>
            <person name="Jindra M."/>
            <person name="Klingler M."/>
            <person name="Lan Q."/>
            <person name="Lattorff H.M."/>
            <person name="Laudet V."/>
            <person name="von Levetsow C."/>
            <person name="Liu Z."/>
            <person name="Lutz R."/>
            <person name="Lynch J.A."/>
            <person name="da Fonseca R.N."/>
            <person name="Posnien N."/>
            <person name="Reuter R."/>
            <person name="Roth S."/>
            <person name="Savard J."/>
            <person name="Schinko J.B."/>
            <person name="Schmitt C."/>
            <person name="Schoppmeier M."/>
            <person name="Schroder R."/>
            <person name="Shippy T.D."/>
            <person name="Simonnet F."/>
            <person name="Marques-Souza H."/>
            <person name="Tautz D."/>
            <person name="Tomoyasu Y."/>
            <person name="Trauner J."/>
            <person name="Van der Zee M."/>
            <person name="Vervoort M."/>
            <person name="Wittkopp N."/>
            <person name="Wimmer E.A."/>
            <person name="Yang X."/>
            <person name="Jones A.K."/>
            <person name="Sattelle D.B."/>
            <person name="Ebert P.R."/>
            <person name="Nelson D."/>
            <person name="Scott J.G."/>
            <person name="Beeman R.W."/>
            <person name="Muthukrishnan S."/>
            <person name="Kramer K.J."/>
            <person name="Arakane Y."/>
            <person name="Beeman R.W."/>
            <person name="Zhu Q."/>
            <person name="Hogenkamp D."/>
            <person name="Dixit R."/>
            <person name="Oppert B."/>
            <person name="Jiang H."/>
            <person name="Zou Z."/>
            <person name="Marshall J."/>
            <person name="Elpidina E."/>
            <person name="Vinokurov K."/>
            <person name="Oppert C."/>
            <person name="Zou Z."/>
            <person name="Evans J."/>
            <person name="Lu Z."/>
            <person name="Zhao P."/>
            <person name="Sumathipala N."/>
            <person name="Altincicek B."/>
            <person name="Vilcinskas A."/>
            <person name="Williams M."/>
            <person name="Hultmark D."/>
            <person name="Hetru C."/>
            <person name="Jiang H."/>
            <person name="Grimmelikhuijzen C.J."/>
            <person name="Hauser F."/>
            <person name="Cazzamali G."/>
            <person name="Williamson M."/>
            <person name="Park Y."/>
            <person name="Li B."/>
            <person name="Tanaka Y."/>
            <person name="Predel R."/>
            <person name="Neupert S."/>
            <person name="Schachtner J."/>
            <person name="Verleyen P."/>
            <person name="Raible F."/>
            <person name="Bork P."/>
            <person name="Friedrich M."/>
            <person name="Walden K.K."/>
            <person name="Robertson H.M."/>
            <person name="Angeli S."/>
            <person name="Foret S."/>
            <person name="Bucher G."/>
            <person name="Schuetz S."/>
            <person name="Maleszka R."/>
            <person name="Wimmer E.A."/>
            <person name="Beeman R.W."/>
            <person name="Lorenzen M."/>
            <person name="Tomoyasu Y."/>
            <person name="Miller S.C."/>
            <person name="Grossmann D."/>
            <person name="Bucher G."/>
        </authorList>
    </citation>
    <scope>NUCLEOTIDE SEQUENCE [LARGE SCALE GENOMIC DNA]</scope>
    <source>
        <strain evidence="9 10">Georgia GA2</strain>
    </source>
</reference>
<evidence type="ECO:0000256" key="5">
    <source>
        <dbReference type="PIRSR" id="PIRSR622684-1"/>
    </source>
</evidence>
<keyword evidence="6" id="KW-0788">Thiol protease</keyword>
<keyword evidence="4" id="KW-0106">Calcium</keyword>
<evidence type="ECO:0000256" key="3">
    <source>
        <dbReference type="ARBA" id="ARBA00022801"/>
    </source>
</evidence>
<dbReference type="OMA" id="LMCMIDI"/>
<dbReference type="PRINTS" id="PR00704">
    <property type="entry name" value="CALPAIN"/>
</dbReference>
<dbReference type="Proteomes" id="UP000007266">
    <property type="component" value="Linkage group 3"/>
</dbReference>
<dbReference type="SMART" id="SM00720">
    <property type="entry name" value="calpain_III"/>
    <property type="match status" value="1"/>
</dbReference>
<dbReference type="GO" id="GO:0005509">
    <property type="term" value="F:calcium ion binding"/>
    <property type="evidence" value="ECO:0007669"/>
    <property type="project" value="InterPro"/>
</dbReference>
<feature type="active site" evidence="5 6">
    <location>
        <position position="250"/>
    </location>
</feature>
<dbReference type="EMBL" id="KQ971327">
    <property type="protein sequence ID" value="KYB28411.1"/>
    <property type="molecule type" value="Genomic_DNA"/>
</dbReference>
<dbReference type="CDD" id="cd00044">
    <property type="entry name" value="CysPc"/>
    <property type="match status" value="1"/>
</dbReference>
<evidence type="ECO:0000259" key="8">
    <source>
        <dbReference type="PROSITE" id="PS50222"/>
    </source>
</evidence>